<dbReference type="SUPFAM" id="SSF46894">
    <property type="entry name" value="C-terminal effector domain of the bipartite response regulators"/>
    <property type="match status" value="1"/>
</dbReference>
<comment type="caution">
    <text evidence="6">The sequence shown here is derived from an EMBL/GenBank/DDBJ whole genome shotgun (WGS) entry which is preliminary data.</text>
</comment>
<evidence type="ECO:0000256" key="2">
    <source>
        <dbReference type="ARBA" id="ARBA00023125"/>
    </source>
</evidence>
<dbReference type="SUPFAM" id="SSF52172">
    <property type="entry name" value="CheY-like"/>
    <property type="match status" value="1"/>
</dbReference>
<evidence type="ECO:0000256" key="3">
    <source>
        <dbReference type="ARBA" id="ARBA00023163"/>
    </source>
</evidence>
<dbReference type="InterPro" id="IPR000792">
    <property type="entry name" value="Tscrpt_reg_LuxR_C"/>
</dbReference>
<dbReference type="InterPro" id="IPR011006">
    <property type="entry name" value="CheY-like_superfamily"/>
</dbReference>
<dbReference type="RefSeq" id="WP_130474618.1">
    <property type="nucleotide sequence ID" value="NZ_SFCC01000003.1"/>
</dbReference>
<dbReference type="InterPro" id="IPR036388">
    <property type="entry name" value="WH-like_DNA-bd_sf"/>
</dbReference>
<sequence>MAITVAVVDDHPAILAGVRAWYACTDPPIEVVAAGDSVKCAWIPPGDTADVVVLDLNVDNTVTSHHGTVRRLVDAGRKVIVYTMQDSEEIALSCVELGVHAFLTKAEGEEHLVSATIAAAQDRPYVAPALAGAMAANRLPHFPQLSEREYEVLTLWFQCESKQMVADRLDITTRTVGTYLDRIRVKYANVGRPAPTKAALLARAIQDGIVDVDDL</sequence>
<evidence type="ECO:0000256" key="4">
    <source>
        <dbReference type="PROSITE-ProRule" id="PRU00169"/>
    </source>
</evidence>
<dbReference type="PROSITE" id="PS50110">
    <property type="entry name" value="RESPONSE_REGULATORY"/>
    <property type="match status" value="1"/>
</dbReference>
<keyword evidence="4" id="KW-0597">Phosphoprotein</keyword>
<accession>A0A4Q7JBZ5</accession>
<dbReference type="Proteomes" id="UP000292003">
    <property type="component" value="Unassembled WGS sequence"/>
</dbReference>
<evidence type="ECO:0000256" key="1">
    <source>
        <dbReference type="ARBA" id="ARBA00023015"/>
    </source>
</evidence>
<name>A0A4Q7JBZ5_9PSEU</name>
<dbReference type="GO" id="GO:0003677">
    <property type="term" value="F:DNA binding"/>
    <property type="evidence" value="ECO:0007669"/>
    <property type="project" value="UniProtKB-KW"/>
</dbReference>
<dbReference type="Gene3D" id="3.40.50.2300">
    <property type="match status" value="1"/>
</dbReference>
<reference evidence="6 7" key="1">
    <citation type="submission" date="2019-02" db="EMBL/GenBank/DDBJ databases">
        <title>Draft genome sequence of Amycolatopsis sp. 8-3EHSu isolated from roots of Suaeda maritima.</title>
        <authorList>
            <person name="Duangmal K."/>
            <person name="Chantavorakit T."/>
        </authorList>
    </citation>
    <scope>NUCLEOTIDE SEQUENCE [LARGE SCALE GENOMIC DNA]</scope>
    <source>
        <strain evidence="6 7">8-3EHSu</strain>
    </source>
</reference>
<keyword evidence="2" id="KW-0238">DNA-binding</keyword>
<dbReference type="GO" id="GO:0006355">
    <property type="term" value="P:regulation of DNA-templated transcription"/>
    <property type="evidence" value="ECO:0007669"/>
    <property type="project" value="InterPro"/>
</dbReference>
<dbReference type="Pfam" id="PF00072">
    <property type="entry name" value="Response_reg"/>
    <property type="match status" value="1"/>
</dbReference>
<dbReference type="AlphaFoldDB" id="A0A4Q7JBZ5"/>
<dbReference type="PANTHER" id="PTHR43214">
    <property type="entry name" value="TWO-COMPONENT RESPONSE REGULATOR"/>
    <property type="match status" value="1"/>
</dbReference>
<evidence type="ECO:0000313" key="6">
    <source>
        <dbReference type="EMBL" id="RZQ64819.1"/>
    </source>
</evidence>
<feature type="modified residue" description="4-aspartylphosphate" evidence="4">
    <location>
        <position position="55"/>
    </location>
</feature>
<keyword evidence="7" id="KW-1185">Reference proteome</keyword>
<keyword evidence="3" id="KW-0804">Transcription</keyword>
<evidence type="ECO:0000313" key="7">
    <source>
        <dbReference type="Proteomes" id="UP000292003"/>
    </source>
</evidence>
<dbReference type="GO" id="GO:0000160">
    <property type="term" value="P:phosphorelay signal transduction system"/>
    <property type="evidence" value="ECO:0007669"/>
    <property type="project" value="InterPro"/>
</dbReference>
<dbReference type="SMART" id="SM00421">
    <property type="entry name" value="HTH_LUXR"/>
    <property type="match status" value="1"/>
</dbReference>
<organism evidence="6 7">
    <name type="scientific">Amycolatopsis suaedae</name>
    <dbReference type="NCBI Taxonomy" id="2510978"/>
    <lineage>
        <taxon>Bacteria</taxon>
        <taxon>Bacillati</taxon>
        <taxon>Actinomycetota</taxon>
        <taxon>Actinomycetes</taxon>
        <taxon>Pseudonocardiales</taxon>
        <taxon>Pseudonocardiaceae</taxon>
        <taxon>Amycolatopsis</taxon>
    </lineage>
</organism>
<proteinExistence type="predicted"/>
<dbReference type="SMART" id="SM00448">
    <property type="entry name" value="REC"/>
    <property type="match status" value="1"/>
</dbReference>
<dbReference type="Gene3D" id="1.10.10.10">
    <property type="entry name" value="Winged helix-like DNA-binding domain superfamily/Winged helix DNA-binding domain"/>
    <property type="match status" value="1"/>
</dbReference>
<protein>
    <submittedName>
        <fullName evidence="6">Response regulator transcription factor</fullName>
    </submittedName>
</protein>
<dbReference type="InterPro" id="IPR001789">
    <property type="entry name" value="Sig_transdc_resp-reg_receiver"/>
</dbReference>
<feature type="domain" description="Response regulatory" evidence="5">
    <location>
        <begin position="4"/>
        <end position="120"/>
    </location>
</feature>
<dbReference type="InterPro" id="IPR016032">
    <property type="entry name" value="Sig_transdc_resp-reg_C-effctor"/>
</dbReference>
<dbReference type="Pfam" id="PF00196">
    <property type="entry name" value="GerE"/>
    <property type="match status" value="1"/>
</dbReference>
<dbReference type="OrthoDB" id="3171335at2"/>
<dbReference type="EMBL" id="SFCC01000003">
    <property type="protein sequence ID" value="RZQ64819.1"/>
    <property type="molecule type" value="Genomic_DNA"/>
</dbReference>
<gene>
    <name evidence="6" type="ORF">EWH70_08010</name>
</gene>
<keyword evidence="1" id="KW-0805">Transcription regulation</keyword>
<dbReference type="PANTHER" id="PTHR43214:SF41">
    <property type="entry name" value="NITRATE_NITRITE RESPONSE REGULATOR PROTEIN NARP"/>
    <property type="match status" value="1"/>
</dbReference>
<evidence type="ECO:0000259" key="5">
    <source>
        <dbReference type="PROSITE" id="PS50110"/>
    </source>
</evidence>
<dbReference type="InterPro" id="IPR039420">
    <property type="entry name" value="WalR-like"/>
</dbReference>